<feature type="binding site" evidence="8">
    <location>
        <position position="134"/>
    </location>
    <ligand>
        <name>Zn(2+)</name>
        <dbReference type="ChEBI" id="CHEBI:29105"/>
    </ligand>
</feature>
<evidence type="ECO:0000256" key="8">
    <source>
        <dbReference type="PIRSR" id="PIRSR602481-1"/>
    </source>
</evidence>
<dbReference type="EMBL" id="JACHEN010000003">
    <property type="protein sequence ID" value="MBB6214582.1"/>
    <property type="molecule type" value="Genomic_DNA"/>
</dbReference>
<evidence type="ECO:0000256" key="4">
    <source>
        <dbReference type="ARBA" id="ARBA00022833"/>
    </source>
</evidence>
<protein>
    <submittedName>
        <fullName evidence="9">Fur family peroxide stress response transcriptional regulator</fullName>
    </submittedName>
</protein>
<organism evidence="9 10">
    <name type="scientific">Anaerosolibacter carboniphilus</name>
    <dbReference type="NCBI Taxonomy" id="1417629"/>
    <lineage>
        <taxon>Bacteria</taxon>
        <taxon>Bacillati</taxon>
        <taxon>Bacillota</taxon>
        <taxon>Clostridia</taxon>
        <taxon>Peptostreptococcales</taxon>
        <taxon>Thermotaleaceae</taxon>
        <taxon>Anaerosolibacter</taxon>
    </lineage>
</organism>
<keyword evidence="2" id="KW-0678">Repressor</keyword>
<dbReference type="PANTHER" id="PTHR33202:SF8">
    <property type="entry name" value="PEROXIDE-RESPONSIVE REPRESSOR PERR"/>
    <property type="match status" value="1"/>
</dbReference>
<dbReference type="GO" id="GO:0008270">
    <property type="term" value="F:zinc ion binding"/>
    <property type="evidence" value="ECO:0007669"/>
    <property type="project" value="TreeGrafter"/>
</dbReference>
<dbReference type="InterPro" id="IPR036388">
    <property type="entry name" value="WH-like_DNA-bd_sf"/>
</dbReference>
<proteinExistence type="inferred from homology"/>
<keyword evidence="5" id="KW-0805">Transcription regulation</keyword>
<dbReference type="GO" id="GO:0000976">
    <property type="term" value="F:transcription cis-regulatory region binding"/>
    <property type="evidence" value="ECO:0007669"/>
    <property type="project" value="TreeGrafter"/>
</dbReference>
<evidence type="ECO:0000313" key="10">
    <source>
        <dbReference type="Proteomes" id="UP000579281"/>
    </source>
</evidence>
<comment type="cofactor">
    <cofactor evidence="8">
        <name>Zn(2+)</name>
        <dbReference type="ChEBI" id="CHEBI:29105"/>
    </cofactor>
    <text evidence="8">Binds 1 zinc ion per subunit.</text>
</comment>
<keyword evidence="10" id="KW-1185">Reference proteome</keyword>
<reference evidence="9 10" key="1">
    <citation type="submission" date="2020-08" db="EMBL/GenBank/DDBJ databases">
        <title>Genomic Encyclopedia of Type Strains, Phase IV (KMG-IV): sequencing the most valuable type-strain genomes for metagenomic binning, comparative biology and taxonomic classification.</title>
        <authorList>
            <person name="Goeker M."/>
        </authorList>
    </citation>
    <scope>NUCLEOTIDE SEQUENCE [LARGE SCALE GENOMIC DNA]</scope>
    <source>
        <strain evidence="9 10">DSM 103526</strain>
    </source>
</reference>
<dbReference type="SUPFAM" id="SSF46785">
    <property type="entry name" value="Winged helix' DNA-binding domain"/>
    <property type="match status" value="1"/>
</dbReference>
<comment type="caution">
    <text evidence="9">The sequence shown here is derived from an EMBL/GenBank/DDBJ whole genome shotgun (WGS) entry which is preliminary data.</text>
</comment>
<evidence type="ECO:0000256" key="3">
    <source>
        <dbReference type="ARBA" id="ARBA00022723"/>
    </source>
</evidence>
<dbReference type="Proteomes" id="UP000579281">
    <property type="component" value="Unassembled WGS sequence"/>
</dbReference>
<feature type="binding site" evidence="8">
    <location>
        <position position="91"/>
    </location>
    <ligand>
        <name>Zn(2+)</name>
        <dbReference type="ChEBI" id="CHEBI:29105"/>
    </ligand>
</feature>
<name>A0A841KUH7_9FIRM</name>
<evidence type="ECO:0000256" key="5">
    <source>
        <dbReference type="ARBA" id="ARBA00023015"/>
    </source>
</evidence>
<dbReference type="Pfam" id="PF01475">
    <property type="entry name" value="FUR"/>
    <property type="match status" value="1"/>
</dbReference>
<evidence type="ECO:0000313" key="9">
    <source>
        <dbReference type="EMBL" id="MBB6214582.1"/>
    </source>
</evidence>
<dbReference type="Gene3D" id="3.30.1490.190">
    <property type="match status" value="1"/>
</dbReference>
<feature type="binding site" evidence="8">
    <location>
        <position position="131"/>
    </location>
    <ligand>
        <name>Zn(2+)</name>
        <dbReference type="ChEBI" id="CHEBI:29105"/>
    </ligand>
</feature>
<evidence type="ECO:0000256" key="7">
    <source>
        <dbReference type="ARBA" id="ARBA00023163"/>
    </source>
</evidence>
<dbReference type="PANTHER" id="PTHR33202">
    <property type="entry name" value="ZINC UPTAKE REGULATION PROTEIN"/>
    <property type="match status" value="1"/>
</dbReference>
<dbReference type="RefSeq" id="WP_330602744.1">
    <property type="nucleotide sequence ID" value="NZ_JACHEN010000003.1"/>
</dbReference>
<keyword evidence="7" id="KW-0804">Transcription</keyword>
<dbReference type="AlphaFoldDB" id="A0A841KUH7"/>
<dbReference type="CDD" id="cd07153">
    <property type="entry name" value="Fur_like"/>
    <property type="match status" value="1"/>
</dbReference>
<dbReference type="FunFam" id="1.10.10.10:FF:000051">
    <property type="entry name" value="Fur family transcriptional regulator"/>
    <property type="match status" value="1"/>
</dbReference>
<sequence length="135" mass="15483">MKEFTKTLRDHGMKVTPQRIAIYDILINTMEHPSAEVIYKKLEPIYPTMSLATVYKSLDVFKKAGLVQELNVGESSFRYDANVNSHPHIICTACHKVDDIEEGIFSDLVDKVNSFTNYSILKQQLYFYGLCPQCK</sequence>
<evidence type="ECO:0000256" key="6">
    <source>
        <dbReference type="ARBA" id="ARBA00023125"/>
    </source>
</evidence>
<dbReference type="Gene3D" id="1.10.10.10">
    <property type="entry name" value="Winged helix-like DNA-binding domain superfamily/Winged helix DNA-binding domain"/>
    <property type="match status" value="1"/>
</dbReference>
<gene>
    <name evidence="9" type="ORF">HNQ80_000665</name>
</gene>
<keyword evidence="6" id="KW-0238">DNA-binding</keyword>
<evidence type="ECO:0000256" key="1">
    <source>
        <dbReference type="ARBA" id="ARBA00007957"/>
    </source>
</evidence>
<accession>A0A841KUH7</accession>
<dbReference type="GO" id="GO:0045892">
    <property type="term" value="P:negative regulation of DNA-templated transcription"/>
    <property type="evidence" value="ECO:0007669"/>
    <property type="project" value="TreeGrafter"/>
</dbReference>
<dbReference type="InterPro" id="IPR036390">
    <property type="entry name" value="WH_DNA-bd_sf"/>
</dbReference>
<keyword evidence="3 8" id="KW-0479">Metal-binding</keyword>
<keyword evidence="4 8" id="KW-0862">Zinc</keyword>
<evidence type="ECO:0000256" key="2">
    <source>
        <dbReference type="ARBA" id="ARBA00022491"/>
    </source>
</evidence>
<dbReference type="GO" id="GO:1900376">
    <property type="term" value="P:regulation of secondary metabolite biosynthetic process"/>
    <property type="evidence" value="ECO:0007669"/>
    <property type="project" value="TreeGrafter"/>
</dbReference>
<comment type="similarity">
    <text evidence="1">Belongs to the Fur family.</text>
</comment>
<dbReference type="GO" id="GO:0003700">
    <property type="term" value="F:DNA-binding transcription factor activity"/>
    <property type="evidence" value="ECO:0007669"/>
    <property type="project" value="InterPro"/>
</dbReference>
<dbReference type="InterPro" id="IPR043135">
    <property type="entry name" value="Fur_C"/>
</dbReference>
<dbReference type="InterPro" id="IPR002481">
    <property type="entry name" value="FUR"/>
</dbReference>
<feature type="binding site" evidence="8">
    <location>
        <position position="94"/>
    </location>
    <ligand>
        <name>Zn(2+)</name>
        <dbReference type="ChEBI" id="CHEBI:29105"/>
    </ligand>
</feature>